<dbReference type="SUPFAM" id="SSF56059">
    <property type="entry name" value="Glutathione synthetase ATP-binding domain-like"/>
    <property type="match status" value="1"/>
</dbReference>
<keyword evidence="1" id="KW-0067">ATP-binding</keyword>
<sequence length="479" mass="54192">MDMKIIKGGSSTVAKSCYRAGDALVFELQLRQAKKIVGYAYEMPLPDYIVADEPGQPEFERRSTLQLLAVQDGKTVVLGPAHSDMERIQTVGDGAFAHWKEPLPEGPFGTSKLHFSTPGNVDLLLGWKLRKAISQLRAVVFPLSPRMGFVEFVHKPNKKAKDYDPTKRRRRKEIHRELFFQTFPTLGVEPHLADRPQDTLPGVAYLWRASHHDEFNFDLQPEEVFEKRMPYAFAEFFGSFEQTGAVLYPPPACYKYYENKVALTELFQGAHVQMPMTWVFRNLADAMARKAEVQLPVVIKDPYGYSSIGLLQAETTSELTEALKEFFSKAKPGVEALVQKKVQALREARVTYVDGRPFHGYWRIRQSLKSASAASTRGGYQDFNFPLAELAPFIASFANKTGVPVGGVDLIWQEKNPDLHKEPFTLEVSPTSDINPPSPPDWKEGYAEFKHTKGFRNAYIGIRRKWAEAMALAVVDRWA</sequence>
<dbReference type="InterPro" id="IPR013815">
    <property type="entry name" value="ATP_grasp_subdomain_1"/>
</dbReference>
<dbReference type="GO" id="GO:0005737">
    <property type="term" value="C:cytoplasm"/>
    <property type="evidence" value="ECO:0007669"/>
    <property type="project" value="TreeGrafter"/>
</dbReference>
<gene>
    <name evidence="3" type="primary">cobD</name>
    <name evidence="3" type="ORF">SPIL2461_LOCUS12456</name>
</gene>
<dbReference type="PANTHER" id="PTHR21621:SF0">
    <property type="entry name" value="BETA-CITRYLGLUTAMATE SYNTHASE B-RELATED"/>
    <property type="match status" value="1"/>
</dbReference>
<dbReference type="GO" id="GO:0005524">
    <property type="term" value="F:ATP binding"/>
    <property type="evidence" value="ECO:0007669"/>
    <property type="project" value="UniProtKB-UniRule"/>
</dbReference>
<dbReference type="GO" id="GO:0016879">
    <property type="term" value="F:ligase activity, forming carbon-nitrogen bonds"/>
    <property type="evidence" value="ECO:0007669"/>
    <property type="project" value="TreeGrafter"/>
</dbReference>
<feature type="domain" description="ATP-grasp" evidence="2">
    <location>
        <begin position="264"/>
        <end position="460"/>
    </location>
</feature>
<dbReference type="Proteomes" id="UP000649617">
    <property type="component" value="Unassembled WGS sequence"/>
</dbReference>
<dbReference type="EMBL" id="CAJNIZ010025681">
    <property type="protein sequence ID" value="CAE7485848.1"/>
    <property type="molecule type" value="Genomic_DNA"/>
</dbReference>
<evidence type="ECO:0000256" key="1">
    <source>
        <dbReference type="PROSITE-ProRule" id="PRU00409"/>
    </source>
</evidence>
<dbReference type="GO" id="GO:0046872">
    <property type="term" value="F:metal ion binding"/>
    <property type="evidence" value="ECO:0007669"/>
    <property type="project" value="InterPro"/>
</dbReference>
<accession>A0A812SJ17</accession>
<dbReference type="Gene3D" id="3.30.470.20">
    <property type="entry name" value="ATP-grasp fold, B domain"/>
    <property type="match status" value="1"/>
</dbReference>
<dbReference type="AlphaFoldDB" id="A0A812SJ17"/>
<evidence type="ECO:0000313" key="3">
    <source>
        <dbReference type="EMBL" id="CAE7485848.1"/>
    </source>
</evidence>
<dbReference type="InterPro" id="IPR011761">
    <property type="entry name" value="ATP-grasp"/>
</dbReference>
<comment type="caution">
    <text evidence="3">The sequence shown here is derived from an EMBL/GenBank/DDBJ whole genome shotgun (WGS) entry which is preliminary data.</text>
</comment>
<dbReference type="OrthoDB" id="10017101at2759"/>
<dbReference type="PROSITE" id="PS50975">
    <property type="entry name" value="ATP_GRASP"/>
    <property type="match status" value="1"/>
</dbReference>
<keyword evidence="1" id="KW-0547">Nucleotide-binding</keyword>
<organism evidence="3 4">
    <name type="scientific">Symbiodinium pilosum</name>
    <name type="common">Dinoflagellate</name>
    <dbReference type="NCBI Taxonomy" id="2952"/>
    <lineage>
        <taxon>Eukaryota</taxon>
        <taxon>Sar</taxon>
        <taxon>Alveolata</taxon>
        <taxon>Dinophyceae</taxon>
        <taxon>Suessiales</taxon>
        <taxon>Symbiodiniaceae</taxon>
        <taxon>Symbiodinium</taxon>
    </lineage>
</organism>
<keyword evidence="4" id="KW-1185">Reference proteome</keyword>
<evidence type="ECO:0000259" key="2">
    <source>
        <dbReference type="PROSITE" id="PS50975"/>
    </source>
</evidence>
<name>A0A812SJ17_SYMPI</name>
<evidence type="ECO:0000313" key="4">
    <source>
        <dbReference type="Proteomes" id="UP000649617"/>
    </source>
</evidence>
<protein>
    <submittedName>
        <fullName evidence="3">CobD protein</fullName>
    </submittedName>
</protein>
<reference evidence="3" key="1">
    <citation type="submission" date="2021-02" db="EMBL/GenBank/DDBJ databases">
        <authorList>
            <person name="Dougan E. K."/>
            <person name="Rhodes N."/>
            <person name="Thang M."/>
            <person name="Chan C."/>
        </authorList>
    </citation>
    <scope>NUCLEOTIDE SEQUENCE</scope>
</reference>
<dbReference type="PANTHER" id="PTHR21621">
    <property type="entry name" value="RIBOSOMAL PROTEIN S6 MODIFICATION PROTEIN"/>
    <property type="match status" value="1"/>
</dbReference>
<proteinExistence type="predicted"/>
<dbReference type="Gene3D" id="3.30.1490.20">
    <property type="entry name" value="ATP-grasp fold, A domain"/>
    <property type="match status" value="1"/>
</dbReference>